<keyword evidence="2" id="KW-0805">Transcription regulation</keyword>
<comment type="similarity">
    <text evidence="1">Belongs to the sigma-70 factor family. ECF subfamily.</text>
</comment>
<dbReference type="InterPro" id="IPR039425">
    <property type="entry name" value="RNA_pol_sigma-70-like"/>
</dbReference>
<dbReference type="InterPro" id="IPR013249">
    <property type="entry name" value="RNA_pol_sigma70_r4_t2"/>
</dbReference>
<dbReference type="InterPro" id="IPR014325">
    <property type="entry name" value="RNA_pol_sigma-E_actinobac"/>
</dbReference>
<keyword evidence="5" id="KW-0804">Transcription</keyword>
<dbReference type="Pfam" id="PF04542">
    <property type="entry name" value="Sigma70_r2"/>
    <property type="match status" value="1"/>
</dbReference>
<evidence type="ECO:0000256" key="5">
    <source>
        <dbReference type="ARBA" id="ARBA00023163"/>
    </source>
</evidence>
<accession>A0ABW2H887</accession>
<protein>
    <submittedName>
        <fullName evidence="8">SigE family RNA polymerase sigma factor</fullName>
    </submittedName>
</protein>
<organism evidence="8 9">
    <name type="scientific">Catellatospora aurea</name>
    <dbReference type="NCBI Taxonomy" id="1337874"/>
    <lineage>
        <taxon>Bacteria</taxon>
        <taxon>Bacillati</taxon>
        <taxon>Actinomycetota</taxon>
        <taxon>Actinomycetes</taxon>
        <taxon>Micromonosporales</taxon>
        <taxon>Micromonosporaceae</taxon>
        <taxon>Catellatospora</taxon>
    </lineage>
</organism>
<dbReference type="Pfam" id="PF08281">
    <property type="entry name" value="Sigma70_r4_2"/>
    <property type="match status" value="1"/>
</dbReference>
<evidence type="ECO:0000313" key="9">
    <source>
        <dbReference type="Proteomes" id="UP001596392"/>
    </source>
</evidence>
<dbReference type="InterPro" id="IPR036388">
    <property type="entry name" value="WH-like_DNA-bd_sf"/>
</dbReference>
<dbReference type="InterPro" id="IPR007627">
    <property type="entry name" value="RNA_pol_sigma70_r2"/>
</dbReference>
<dbReference type="RefSeq" id="WP_376810864.1">
    <property type="nucleotide sequence ID" value="NZ_JBHTAC010000093.1"/>
</dbReference>
<evidence type="ECO:0000256" key="3">
    <source>
        <dbReference type="ARBA" id="ARBA00023082"/>
    </source>
</evidence>
<name>A0ABW2H887_9ACTN</name>
<keyword evidence="9" id="KW-1185">Reference proteome</keyword>
<reference evidence="9" key="1">
    <citation type="journal article" date="2019" name="Int. J. Syst. Evol. Microbiol.">
        <title>The Global Catalogue of Microorganisms (GCM) 10K type strain sequencing project: providing services to taxonomists for standard genome sequencing and annotation.</title>
        <authorList>
            <consortium name="The Broad Institute Genomics Platform"/>
            <consortium name="The Broad Institute Genome Sequencing Center for Infectious Disease"/>
            <person name="Wu L."/>
            <person name="Ma J."/>
        </authorList>
    </citation>
    <scope>NUCLEOTIDE SEQUENCE [LARGE SCALE GENOMIC DNA]</scope>
    <source>
        <strain evidence="9">CGMCC 1.9106</strain>
    </source>
</reference>
<keyword evidence="3" id="KW-0731">Sigma factor</keyword>
<sequence length="181" mass="20984">MRVLGWGQRVDEAEFVSFYQSRADALRDTAYMLCRDWHLAEDLTQVTFTKLYRVWHRLDDRAALDQYARKVLLRVFLDERRRPWRRETSVEPHSFHLDTATTGGLSAVEASFLHQALVRLPKRRRAVLVLRYWADMSVEQVAETLDCSTGTVKSQSARGLSQLRDELERTRVAVNCGDGVN</sequence>
<dbReference type="InterPro" id="IPR013324">
    <property type="entry name" value="RNA_pol_sigma_r3/r4-like"/>
</dbReference>
<evidence type="ECO:0000256" key="2">
    <source>
        <dbReference type="ARBA" id="ARBA00023015"/>
    </source>
</evidence>
<dbReference type="Gene3D" id="1.10.1740.10">
    <property type="match status" value="1"/>
</dbReference>
<dbReference type="Gene3D" id="1.10.10.10">
    <property type="entry name" value="Winged helix-like DNA-binding domain superfamily/Winged helix DNA-binding domain"/>
    <property type="match status" value="1"/>
</dbReference>
<dbReference type="SUPFAM" id="SSF88659">
    <property type="entry name" value="Sigma3 and sigma4 domains of RNA polymerase sigma factors"/>
    <property type="match status" value="1"/>
</dbReference>
<gene>
    <name evidence="8" type="ORF">ACFQO7_37575</name>
</gene>
<feature type="domain" description="RNA polymerase sigma-70 region 2" evidence="6">
    <location>
        <begin position="19"/>
        <end position="85"/>
    </location>
</feature>
<dbReference type="CDD" id="cd06171">
    <property type="entry name" value="Sigma70_r4"/>
    <property type="match status" value="1"/>
</dbReference>
<comment type="caution">
    <text evidence="8">The sequence shown here is derived from an EMBL/GenBank/DDBJ whole genome shotgun (WGS) entry which is preliminary data.</text>
</comment>
<feature type="domain" description="RNA polymerase sigma factor 70 region 4 type 2" evidence="7">
    <location>
        <begin position="113"/>
        <end position="163"/>
    </location>
</feature>
<keyword evidence="4" id="KW-0238">DNA-binding</keyword>
<dbReference type="InterPro" id="IPR013325">
    <property type="entry name" value="RNA_pol_sigma_r2"/>
</dbReference>
<dbReference type="PANTHER" id="PTHR43133">
    <property type="entry name" value="RNA POLYMERASE ECF-TYPE SIGMA FACTO"/>
    <property type="match status" value="1"/>
</dbReference>
<proteinExistence type="inferred from homology"/>
<dbReference type="PANTHER" id="PTHR43133:SF50">
    <property type="entry name" value="ECF RNA POLYMERASE SIGMA FACTOR SIGM"/>
    <property type="match status" value="1"/>
</dbReference>
<dbReference type="NCBIfam" id="TIGR02983">
    <property type="entry name" value="SigE-fam_strep"/>
    <property type="match status" value="1"/>
</dbReference>
<evidence type="ECO:0000256" key="4">
    <source>
        <dbReference type="ARBA" id="ARBA00023125"/>
    </source>
</evidence>
<dbReference type="Proteomes" id="UP001596392">
    <property type="component" value="Unassembled WGS sequence"/>
</dbReference>
<dbReference type="EMBL" id="JBHTAC010000093">
    <property type="protein sequence ID" value="MFC7248201.1"/>
    <property type="molecule type" value="Genomic_DNA"/>
</dbReference>
<evidence type="ECO:0000313" key="8">
    <source>
        <dbReference type="EMBL" id="MFC7248201.1"/>
    </source>
</evidence>
<evidence type="ECO:0000259" key="7">
    <source>
        <dbReference type="Pfam" id="PF08281"/>
    </source>
</evidence>
<evidence type="ECO:0000256" key="1">
    <source>
        <dbReference type="ARBA" id="ARBA00010641"/>
    </source>
</evidence>
<dbReference type="SUPFAM" id="SSF88946">
    <property type="entry name" value="Sigma2 domain of RNA polymerase sigma factors"/>
    <property type="match status" value="1"/>
</dbReference>
<evidence type="ECO:0000259" key="6">
    <source>
        <dbReference type="Pfam" id="PF04542"/>
    </source>
</evidence>
<dbReference type="InterPro" id="IPR014284">
    <property type="entry name" value="RNA_pol_sigma-70_dom"/>
</dbReference>
<dbReference type="NCBIfam" id="TIGR02937">
    <property type="entry name" value="sigma70-ECF"/>
    <property type="match status" value="1"/>
</dbReference>